<dbReference type="OrthoDB" id="179940at2"/>
<dbReference type="AlphaFoldDB" id="I0ID33"/>
<dbReference type="HOGENOM" id="CLU_694168_0_0_0"/>
<reference evidence="2 3" key="1">
    <citation type="submission" date="2012-02" db="EMBL/GenBank/DDBJ databases">
        <title>Complete genome sequence of Phycisphaera mikurensis NBRC 102666.</title>
        <authorList>
            <person name="Ankai A."/>
            <person name="Hosoyama A."/>
            <person name="Terui Y."/>
            <person name="Sekine M."/>
            <person name="Fukai R."/>
            <person name="Kato Y."/>
            <person name="Nakamura S."/>
            <person name="Yamada-Narita S."/>
            <person name="Kawakoshi A."/>
            <person name="Fukunaga Y."/>
            <person name="Yamazaki S."/>
            <person name="Fujita N."/>
        </authorList>
    </citation>
    <scope>NUCLEOTIDE SEQUENCE [LARGE SCALE GENOMIC DNA]</scope>
    <source>
        <strain evidence="3">NBRC 102666 / KCTC 22515 / FYK2301M01</strain>
    </source>
</reference>
<dbReference type="EMBL" id="AP012338">
    <property type="protein sequence ID" value="BAM03171.1"/>
    <property type="molecule type" value="Genomic_DNA"/>
</dbReference>
<dbReference type="KEGG" id="phm:PSMK_10120"/>
<name>I0ID33_PHYMF</name>
<dbReference type="SUPFAM" id="SSF48239">
    <property type="entry name" value="Terpenoid cyclases/Protein prenyltransferases"/>
    <property type="match status" value="1"/>
</dbReference>
<evidence type="ECO:0000313" key="3">
    <source>
        <dbReference type="Proteomes" id="UP000007881"/>
    </source>
</evidence>
<accession>I0ID33</accession>
<protein>
    <recommendedName>
        <fullName evidence="4">Squalene cyclase C-terminal domain-containing protein</fullName>
    </recommendedName>
</protein>
<dbReference type="Gene3D" id="1.50.10.20">
    <property type="match status" value="2"/>
</dbReference>
<feature type="chain" id="PRO_5003629107" description="Squalene cyclase C-terminal domain-containing protein" evidence="1">
    <location>
        <begin position="19"/>
        <end position="397"/>
    </location>
</feature>
<evidence type="ECO:0008006" key="4">
    <source>
        <dbReference type="Google" id="ProtNLM"/>
    </source>
</evidence>
<organism evidence="2 3">
    <name type="scientific">Phycisphaera mikurensis (strain NBRC 102666 / KCTC 22515 / FYK2301M01)</name>
    <dbReference type="NCBI Taxonomy" id="1142394"/>
    <lineage>
        <taxon>Bacteria</taxon>
        <taxon>Pseudomonadati</taxon>
        <taxon>Planctomycetota</taxon>
        <taxon>Phycisphaerae</taxon>
        <taxon>Phycisphaerales</taxon>
        <taxon>Phycisphaeraceae</taxon>
        <taxon>Phycisphaera</taxon>
    </lineage>
</organism>
<evidence type="ECO:0000313" key="2">
    <source>
        <dbReference type="EMBL" id="BAM03171.1"/>
    </source>
</evidence>
<gene>
    <name evidence="2" type="ordered locus">PSMK_10120</name>
</gene>
<keyword evidence="3" id="KW-1185">Reference proteome</keyword>
<dbReference type="RefSeq" id="WP_014436390.1">
    <property type="nucleotide sequence ID" value="NC_017080.1"/>
</dbReference>
<evidence type="ECO:0000256" key="1">
    <source>
        <dbReference type="SAM" id="SignalP"/>
    </source>
</evidence>
<dbReference type="CDD" id="cd00688">
    <property type="entry name" value="ISOPREN_C2_like"/>
    <property type="match status" value="1"/>
</dbReference>
<dbReference type="STRING" id="1142394.PSMK_10120"/>
<proteinExistence type="predicted"/>
<dbReference type="eggNOG" id="COG1657">
    <property type="taxonomic scope" value="Bacteria"/>
</dbReference>
<keyword evidence="1" id="KW-0732">Signal</keyword>
<feature type="signal peptide" evidence="1">
    <location>
        <begin position="1"/>
        <end position="18"/>
    </location>
</feature>
<dbReference type="InterPro" id="IPR008930">
    <property type="entry name" value="Terpenoid_cyclase/PrenylTrfase"/>
</dbReference>
<sequence>MRKLFLLAWGAVVPAVLAAASHAAPADRGGSASAEAAVRGGLGFLVQHQDADGAWSPGPGPAVTALVLRALLQDGRTPPTDPAAAAALSYVLDAVQPDGSFRGGPDGMLANYNTAICVSALAQLPGDPRASAAVRGGVDFLRAKQWQAGMTDPAGDAVDDCHPYFGGAGYGRHGRPDVSNTQMMVQALHDAGLSPSDPAFQRAATFIARCQGSEANDFFPPGTIKPDGGIIYSTSEDRGNIGVPQSMANPGQLDPTVDEGLRRPVSGLRGYGSMTYAGFKSFLYAGLTREDPRVAAALGWIRENHTLERNPGMPDGLDQQGLYYYYLVYGQALAAFGEDLVEQAGGDPLDWRAALAAALAQRQRPDGSWSNDEDRWMEGDPNLATAFAVLALQAAAR</sequence>
<dbReference type="Proteomes" id="UP000007881">
    <property type="component" value="Chromosome"/>
</dbReference>